<feature type="domain" description="Methyltransferase type 12" evidence="1">
    <location>
        <begin position="29"/>
        <end position="113"/>
    </location>
</feature>
<dbReference type="Pfam" id="PF08242">
    <property type="entry name" value="Methyltransf_12"/>
    <property type="match status" value="1"/>
</dbReference>
<dbReference type="SUPFAM" id="SSF53335">
    <property type="entry name" value="S-adenosyl-L-methionine-dependent methyltransferases"/>
    <property type="match status" value="1"/>
</dbReference>
<dbReference type="Proteomes" id="UP000434101">
    <property type="component" value="Unassembled WGS sequence"/>
</dbReference>
<evidence type="ECO:0000313" key="2">
    <source>
        <dbReference type="EMBL" id="MXV61817.1"/>
    </source>
</evidence>
<protein>
    <submittedName>
        <fullName evidence="2">Methyltransferase domain-containing protein</fullName>
    </submittedName>
</protein>
<keyword evidence="3" id="KW-1185">Reference proteome</keyword>
<name>A0A6B0VL31_9EURY</name>
<dbReference type="GO" id="GO:0032259">
    <property type="term" value="P:methylation"/>
    <property type="evidence" value="ECO:0007669"/>
    <property type="project" value="UniProtKB-KW"/>
</dbReference>
<proteinExistence type="predicted"/>
<dbReference type="Gene3D" id="3.40.50.150">
    <property type="entry name" value="Vaccinia Virus protein VP39"/>
    <property type="match status" value="1"/>
</dbReference>
<gene>
    <name evidence="2" type="ORF">GS429_07005</name>
</gene>
<accession>A0A6B0VL31</accession>
<dbReference type="GO" id="GO:0008168">
    <property type="term" value="F:methyltransferase activity"/>
    <property type="evidence" value="ECO:0007669"/>
    <property type="project" value="UniProtKB-KW"/>
</dbReference>
<dbReference type="InterPro" id="IPR013217">
    <property type="entry name" value="Methyltransf_12"/>
</dbReference>
<dbReference type="InterPro" id="IPR029063">
    <property type="entry name" value="SAM-dependent_MTases_sf"/>
</dbReference>
<keyword evidence="2" id="KW-0808">Transferase</keyword>
<comment type="caution">
    <text evidence="2">The sequence shown here is derived from an EMBL/GenBank/DDBJ whole genome shotgun (WGS) entry which is preliminary data.</text>
</comment>
<dbReference type="EMBL" id="WUYX01000026">
    <property type="protein sequence ID" value="MXV61817.1"/>
    <property type="molecule type" value="Genomic_DNA"/>
</dbReference>
<dbReference type="AlphaFoldDB" id="A0A6B0VL31"/>
<keyword evidence="2" id="KW-0489">Methyltransferase</keyword>
<evidence type="ECO:0000259" key="1">
    <source>
        <dbReference type="Pfam" id="PF08242"/>
    </source>
</evidence>
<dbReference type="RefSeq" id="WP_160064035.1">
    <property type="nucleotide sequence ID" value="NZ_WUYX01000026.1"/>
</dbReference>
<sequence>MGTIVSPVEELAQFAARNSEGDPPTVVVAGCGRGRTVDGLLEHGVDAYGFDISPDALADAETSPDRLEQCDLEDPELVDRLRTSFDVERIDVFYTEQVLSLLAPDVADRVTAQLRADDAVGRCVHRIAPMPPAAAQNGEFDATDRSVSEWKAQCDPDGEDVWLSVGEQFQKSD</sequence>
<reference evidence="2 3" key="1">
    <citation type="submission" date="2020-01" db="EMBL/GenBank/DDBJ databases">
        <title>Natronorubrum sp. JWXQ-INN 674 isolated from Inner Mongolia Autonomous Region of China.</title>
        <authorList>
            <person name="Xue Q."/>
        </authorList>
    </citation>
    <scope>NUCLEOTIDE SEQUENCE [LARGE SCALE GENOMIC DNA]</scope>
    <source>
        <strain evidence="2 3">JWXQ-INN-674</strain>
    </source>
</reference>
<dbReference type="OrthoDB" id="176808at2157"/>
<evidence type="ECO:0000313" key="3">
    <source>
        <dbReference type="Proteomes" id="UP000434101"/>
    </source>
</evidence>
<organism evidence="2 3">
    <name type="scientific">Natronorubrum halalkaliphilum</name>
    <dbReference type="NCBI Taxonomy" id="2691917"/>
    <lineage>
        <taxon>Archaea</taxon>
        <taxon>Methanobacteriati</taxon>
        <taxon>Methanobacteriota</taxon>
        <taxon>Stenosarchaea group</taxon>
        <taxon>Halobacteria</taxon>
        <taxon>Halobacteriales</taxon>
        <taxon>Natrialbaceae</taxon>
        <taxon>Natronorubrum</taxon>
    </lineage>
</organism>